<evidence type="ECO:0000256" key="4">
    <source>
        <dbReference type="ARBA" id="ARBA00035256"/>
    </source>
</evidence>
<evidence type="ECO:0000256" key="3">
    <source>
        <dbReference type="ARBA" id="ARBA00023274"/>
    </source>
</evidence>
<feature type="compositionally biased region" description="Basic and acidic residues" evidence="7">
    <location>
        <begin position="300"/>
        <end position="313"/>
    </location>
</feature>
<evidence type="ECO:0000256" key="1">
    <source>
        <dbReference type="ARBA" id="ARBA00006242"/>
    </source>
</evidence>
<dbReference type="GO" id="GO:0003735">
    <property type="term" value="F:structural constituent of ribosome"/>
    <property type="evidence" value="ECO:0007669"/>
    <property type="project" value="InterPro"/>
</dbReference>
<comment type="caution">
    <text evidence="8">The sequence shown here is derived from an EMBL/GenBank/DDBJ whole genome shotgun (WGS) entry which is preliminary data.</text>
</comment>
<dbReference type="SUPFAM" id="SSF52313">
    <property type="entry name" value="Ribosomal protein S2"/>
    <property type="match status" value="1"/>
</dbReference>
<dbReference type="EMBL" id="PEVA01000186">
    <property type="protein sequence ID" value="PIV08108.1"/>
    <property type="molecule type" value="Genomic_DNA"/>
</dbReference>
<reference evidence="9" key="1">
    <citation type="submission" date="2017-09" db="EMBL/GenBank/DDBJ databases">
        <title>Depth-based differentiation of microbial function through sediment-hosted aquifers and enrichment of novel symbionts in the deep terrestrial subsurface.</title>
        <authorList>
            <person name="Probst A.J."/>
            <person name="Ladd B."/>
            <person name="Jarett J.K."/>
            <person name="Geller-Mcgrath D.E."/>
            <person name="Sieber C.M.K."/>
            <person name="Emerson J.B."/>
            <person name="Anantharaman K."/>
            <person name="Thomas B.C."/>
            <person name="Malmstrom R."/>
            <person name="Stieglmeier M."/>
            <person name="Klingl A."/>
            <person name="Woyke T."/>
            <person name="Ryan C.M."/>
            <person name="Banfield J.F."/>
        </authorList>
    </citation>
    <scope>NUCLEOTIDE SEQUENCE [LARGE SCALE GENOMIC DNA]</scope>
</reference>
<keyword evidence="2 5" id="KW-0689">Ribosomal protein</keyword>
<dbReference type="PROSITE" id="PS00963">
    <property type="entry name" value="RIBOSOMAL_S2_2"/>
    <property type="match status" value="1"/>
</dbReference>
<dbReference type="PROSITE" id="PS00962">
    <property type="entry name" value="RIBOSOMAL_S2_1"/>
    <property type="match status" value="1"/>
</dbReference>
<accession>A0A2M7BRK8</accession>
<dbReference type="NCBIfam" id="TIGR01011">
    <property type="entry name" value="rpsB_bact"/>
    <property type="match status" value="1"/>
</dbReference>
<proteinExistence type="inferred from homology"/>
<dbReference type="HAMAP" id="MF_00291_B">
    <property type="entry name" value="Ribosomal_uS2_B"/>
    <property type="match status" value="1"/>
</dbReference>
<dbReference type="Proteomes" id="UP000230119">
    <property type="component" value="Unassembled WGS sequence"/>
</dbReference>
<feature type="compositionally biased region" description="Low complexity" evidence="7">
    <location>
        <begin position="290"/>
        <end position="299"/>
    </location>
</feature>
<sequence length="330" mass="37203">MGLLGFMQTNSLLIMRICLLQWNNPLSDIRANITCKIVGPLLQCIAMEEKKYNQKEIEKLFEAGAHLGHKKNRLHPKAKKYVYKMVNGVAVIDLTLTAEQLHTTKAYLMEAAKNGKNLLVVGTKRVASQFVQDYCKEHGIPHITTKWMPGLLTNFETLVKNTKKMLDYEQQKADGTWEQFVKHERTKMQKDLNRLKRLYGGIAEMKRKPDVLFIIDIKREKNALKEAKQNGIPVIAITDTNTNPDTVDYPVVANDDSPTSAHYVIESILSAYTVEKGEEAKATKPKEVQASSAKASHSAEATRDKSAAKEEVKKPKKTVKKAAVKKEVKE</sequence>
<evidence type="ECO:0000256" key="6">
    <source>
        <dbReference type="RuleBase" id="RU003631"/>
    </source>
</evidence>
<dbReference type="CDD" id="cd01425">
    <property type="entry name" value="RPS2"/>
    <property type="match status" value="1"/>
</dbReference>
<dbReference type="InterPro" id="IPR023591">
    <property type="entry name" value="Ribosomal_uS2_flav_dom_sf"/>
</dbReference>
<dbReference type="Gene3D" id="3.40.50.10490">
    <property type="entry name" value="Glucose-6-phosphate isomerase like protein, domain 1"/>
    <property type="match status" value="1"/>
</dbReference>
<organism evidence="8 9">
    <name type="scientific">Candidatus Roizmanbacteria bacterium CG03_land_8_20_14_0_80_39_12</name>
    <dbReference type="NCBI Taxonomy" id="1974847"/>
    <lineage>
        <taxon>Bacteria</taxon>
        <taxon>Candidatus Roizmaniibacteriota</taxon>
    </lineage>
</organism>
<dbReference type="InterPro" id="IPR018130">
    <property type="entry name" value="Ribosomal_uS2_CS"/>
</dbReference>
<evidence type="ECO:0000256" key="5">
    <source>
        <dbReference type="HAMAP-Rule" id="MF_00291"/>
    </source>
</evidence>
<dbReference type="PRINTS" id="PR00395">
    <property type="entry name" value="RIBOSOMALS2"/>
</dbReference>
<name>A0A2M7BRK8_9BACT</name>
<dbReference type="PANTHER" id="PTHR12534:SF0">
    <property type="entry name" value="SMALL RIBOSOMAL SUBUNIT PROTEIN US2M"/>
    <property type="match status" value="1"/>
</dbReference>
<feature type="compositionally biased region" description="Basic residues" evidence="7">
    <location>
        <begin position="314"/>
        <end position="323"/>
    </location>
</feature>
<dbReference type="Gene3D" id="1.10.287.610">
    <property type="entry name" value="Helix hairpin bin"/>
    <property type="match status" value="1"/>
</dbReference>
<comment type="similarity">
    <text evidence="1 5 6">Belongs to the universal ribosomal protein uS2 family.</text>
</comment>
<keyword evidence="3 5" id="KW-0687">Ribonucleoprotein</keyword>
<dbReference type="AlphaFoldDB" id="A0A2M7BRK8"/>
<evidence type="ECO:0000256" key="2">
    <source>
        <dbReference type="ARBA" id="ARBA00022980"/>
    </source>
</evidence>
<dbReference type="InterPro" id="IPR001865">
    <property type="entry name" value="Ribosomal_uS2"/>
</dbReference>
<feature type="region of interest" description="Disordered" evidence="7">
    <location>
        <begin position="280"/>
        <end position="330"/>
    </location>
</feature>
<evidence type="ECO:0000256" key="7">
    <source>
        <dbReference type="SAM" id="MobiDB-lite"/>
    </source>
</evidence>
<evidence type="ECO:0000313" key="8">
    <source>
        <dbReference type="EMBL" id="PIV08108.1"/>
    </source>
</evidence>
<dbReference type="Pfam" id="PF00318">
    <property type="entry name" value="Ribosomal_S2"/>
    <property type="match status" value="1"/>
</dbReference>
<dbReference type="GO" id="GO:0015935">
    <property type="term" value="C:small ribosomal subunit"/>
    <property type="evidence" value="ECO:0007669"/>
    <property type="project" value="InterPro"/>
</dbReference>
<dbReference type="GO" id="GO:0006412">
    <property type="term" value="P:translation"/>
    <property type="evidence" value="ECO:0007669"/>
    <property type="project" value="UniProtKB-UniRule"/>
</dbReference>
<gene>
    <name evidence="5 8" type="primary">rpsB</name>
    <name evidence="8" type="ORF">COS52_04480</name>
</gene>
<evidence type="ECO:0000313" key="9">
    <source>
        <dbReference type="Proteomes" id="UP000230119"/>
    </source>
</evidence>
<protein>
    <recommendedName>
        <fullName evidence="4 5">Small ribosomal subunit protein uS2</fullName>
    </recommendedName>
</protein>
<dbReference type="PANTHER" id="PTHR12534">
    <property type="entry name" value="30S RIBOSOMAL PROTEIN S2 PROKARYOTIC AND ORGANELLAR"/>
    <property type="match status" value="1"/>
</dbReference>
<dbReference type="InterPro" id="IPR005706">
    <property type="entry name" value="Ribosomal_uS2_bac/mit/plastid"/>
</dbReference>